<dbReference type="Proteomes" id="UP000823842">
    <property type="component" value="Unassembled WGS sequence"/>
</dbReference>
<evidence type="ECO:0000256" key="6">
    <source>
        <dbReference type="ARBA" id="ARBA00022670"/>
    </source>
</evidence>
<dbReference type="SMART" id="SM00936">
    <property type="entry name" value="PBP5_C"/>
    <property type="match status" value="1"/>
</dbReference>
<evidence type="ECO:0000313" key="18">
    <source>
        <dbReference type="EMBL" id="HJB30348.1"/>
    </source>
</evidence>
<evidence type="ECO:0000256" key="10">
    <source>
        <dbReference type="ARBA" id="ARBA00022984"/>
    </source>
</evidence>
<dbReference type="PRINTS" id="PR00725">
    <property type="entry name" value="DADACBPTASE1"/>
</dbReference>
<dbReference type="Gene3D" id="3.40.710.10">
    <property type="entry name" value="DD-peptidase/beta-lactamase superfamily"/>
    <property type="match status" value="1"/>
</dbReference>
<comment type="caution">
    <text evidence="18">The sequence shown here is derived from an EMBL/GenBank/DDBJ whole genome shotgun (WGS) entry which is preliminary data.</text>
</comment>
<dbReference type="GO" id="GO:0006508">
    <property type="term" value="P:proteolysis"/>
    <property type="evidence" value="ECO:0007669"/>
    <property type="project" value="UniProtKB-KW"/>
</dbReference>
<dbReference type="InterPro" id="IPR018044">
    <property type="entry name" value="Peptidase_S11"/>
</dbReference>
<protein>
    <recommendedName>
        <fullName evidence="4">serine-type D-Ala-D-Ala carboxypeptidase</fullName>
        <ecNumber evidence="4">3.4.16.4</ecNumber>
    </recommendedName>
</protein>
<dbReference type="Gene3D" id="2.60.410.10">
    <property type="entry name" value="D-Ala-D-Ala carboxypeptidase, C-terminal domain"/>
    <property type="match status" value="1"/>
</dbReference>
<keyword evidence="5 18" id="KW-0121">Carboxypeptidase</keyword>
<gene>
    <name evidence="18" type="ORF">IAA06_16365</name>
</gene>
<comment type="similarity">
    <text evidence="3 15">Belongs to the peptidase S11 family.</text>
</comment>
<dbReference type="GO" id="GO:0009002">
    <property type="term" value="F:serine-type D-Ala-D-Ala carboxypeptidase activity"/>
    <property type="evidence" value="ECO:0007669"/>
    <property type="project" value="UniProtKB-EC"/>
</dbReference>
<dbReference type="Pfam" id="PF07943">
    <property type="entry name" value="PBP5_C"/>
    <property type="match status" value="1"/>
</dbReference>
<feature type="active site" description="Proton acceptor" evidence="13">
    <location>
        <position position="75"/>
    </location>
</feature>
<evidence type="ECO:0000313" key="19">
    <source>
        <dbReference type="Proteomes" id="UP000823842"/>
    </source>
</evidence>
<feature type="active site" description="Acyl-ester intermediate" evidence="13">
    <location>
        <position position="72"/>
    </location>
</feature>
<feature type="signal peptide" evidence="16">
    <location>
        <begin position="1"/>
        <end position="28"/>
    </location>
</feature>
<evidence type="ECO:0000256" key="3">
    <source>
        <dbReference type="ARBA" id="ARBA00007164"/>
    </source>
</evidence>
<keyword evidence="8" id="KW-0378">Hydrolase</keyword>
<organism evidence="18 19">
    <name type="scientific">Candidatus Blautia faecavium</name>
    <dbReference type="NCBI Taxonomy" id="2838487"/>
    <lineage>
        <taxon>Bacteria</taxon>
        <taxon>Bacillati</taxon>
        <taxon>Bacillota</taxon>
        <taxon>Clostridia</taxon>
        <taxon>Lachnospirales</taxon>
        <taxon>Lachnospiraceae</taxon>
        <taxon>Blautia</taxon>
    </lineage>
</organism>
<comment type="function">
    <text evidence="1">Removes C-terminal D-alanyl residues from sugar-peptide cell wall precursors.</text>
</comment>
<keyword evidence="7 16" id="KW-0732">Signal</keyword>
<evidence type="ECO:0000259" key="17">
    <source>
        <dbReference type="SMART" id="SM00936"/>
    </source>
</evidence>
<dbReference type="InterPro" id="IPR015956">
    <property type="entry name" value="Peniciliin-bd_prot_C_sf"/>
</dbReference>
<evidence type="ECO:0000256" key="9">
    <source>
        <dbReference type="ARBA" id="ARBA00022960"/>
    </source>
</evidence>
<evidence type="ECO:0000256" key="13">
    <source>
        <dbReference type="PIRSR" id="PIRSR618044-1"/>
    </source>
</evidence>
<feature type="chain" id="PRO_5039346241" description="serine-type D-Ala-D-Ala carboxypeptidase" evidence="16">
    <location>
        <begin position="29"/>
        <end position="397"/>
    </location>
</feature>
<dbReference type="GO" id="GO:0009252">
    <property type="term" value="P:peptidoglycan biosynthetic process"/>
    <property type="evidence" value="ECO:0007669"/>
    <property type="project" value="UniProtKB-KW"/>
</dbReference>
<dbReference type="SUPFAM" id="SSF56601">
    <property type="entry name" value="beta-lactamase/transpeptidase-like"/>
    <property type="match status" value="1"/>
</dbReference>
<reference evidence="18" key="2">
    <citation type="submission" date="2021-04" db="EMBL/GenBank/DDBJ databases">
        <authorList>
            <person name="Gilroy R."/>
        </authorList>
    </citation>
    <scope>NUCLEOTIDE SEQUENCE</scope>
    <source>
        <strain evidence="18">ChiSjej1B19-5720</strain>
    </source>
</reference>
<evidence type="ECO:0000256" key="5">
    <source>
        <dbReference type="ARBA" id="ARBA00022645"/>
    </source>
</evidence>
<comment type="catalytic activity">
    <reaction evidence="12">
        <text>Preferential cleavage: (Ac)2-L-Lys-D-Ala-|-D-Ala. Also transpeptidation of peptidyl-alanyl moieties that are N-acyl substituents of D-alanine.</text>
        <dbReference type="EC" id="3.4.16.4"/>
    </reaction>
</comment>
<name>A0A9D2LX46_9FIRM</name>
<evidence type="ECO:0000256" key="12">
    <source>
        <dbReference type="ARBA" id="ARBA00034000"/>
    </source>
</evidence>
<dbReference type="GO" id="GO:0008360">
    <property type="term" value="P:regulation of cell shape"/>
    <property type="evidence" value="ECO:0007669"/>
    <property type="project" value="UniProtKB-KW"/>
</dbReference>
<evidence type="ECO:0000256" key="7">
    <source>
        <dbReference type="ARBA" id="ARBA00022729"/>
    </source>
</evidence>
<comment type="pathway">
    <text evidence="2">Cell wall biogenesis; peptidoglycan biosynthesis.</text>
</comment>
<dbReference type="InterPro" id="IPR001967">
    <property type="entry name" value="Peptidase_S11_N"/>
</dbReference>
<keyword evidence="6" id="KW-0645">Protease</keyword>
<keyword evidence="10" id="KW-0573">Peptidoglycan synthesis</keyword>
<dbReference type="Pfam" id="PF00768">
    <property type="entry name" value="Peptidase_S11"/>
    <property type="match status" value="1"/>
</dbReference>
<feature type="binding site" evidence="14">
    <location>
        <position position="243"/>
    </location>
    <ligand>
        <name>substrate</name>
    </ligand>
</feature>
<dbReference type="InterPro" id="IPR012907">
    <property type="entry name" value="Peptidase_S11_C"/>
</dbReference>
<dbReference type="InterPro" id="IPR012338">
    <property type="entry name" value="Beta-lactam/transpept-like"/>
</dbReference>
<evidence type="ECO:0000256" key="15">
    <source>
        <dbReference type="RuleBase" id="RU004016"/>
    </source>
</evidence>
<keyword evidence="11" id="KW-0961">Cell wall biogenesis/degradation</keyword>
<dbReference type="PANTHER" id="PTHR21581:SF6">
    <property type="entry name" value="TRAFFICKING PROTEIN PARTICLE COMPLEX SUBUNIT 12"/>
    <property type="match status" value="1"/>
</dbReference>
<dbReference type="EC" id="3.4.16.4" evidence="4"/>
<evidence type="ECO:0000256" key="14">
    <source>
        <dbReference type="PIRSR" id="PIRSR618044-2"/>
    </source>
</evidence>
<feature type="active site" evidence="13">
    <location>
        <position position="132"/>
    </location>
</feature>
<dbReference type="GO" id="GO:0071555">
    <property type="term" value="P:cell wall organization"/>
    <property type="evidence" value="ECO:0007669"/>
    <property type="project" value="UniProtKB-KW"/>
</dbReference>
<evidence type="ECO:0000256" key="8">
    <source>
        <dbReference type="ARBA" id="ARBA00022801"/>
    </source>
</evidence>
<dbReference type="SUPFAM" id="SSF69189">
    <property type="entry name" value="Penicillin-binding protein associated domain"/>
    <property type="match status" value="1"/>
</dbReference>
<dbReference type="AlphaFoldDB" id="A0A9D2LX46"/>
<sequence length="397" mass="43524">MWGKWTKRMGALFLSLLLLLPLSSPVYGQSGGDTARTEENTLISSPSGVLMEAQTGTVIFEKDKDTRRRPASITKIMTLILIFDALGNGNLNLEDTVTTSAYAKSMGGSQVFLEEGETQDVETMIKCIVVASGNDASVAMAEHIAGSEQEFVKQMNERAKGLGMENTHFEDCCGLTESENHYTTAYDVALMSRELITKYPKVLEYSSIWMEDITHVTQKGTSTFTLTNTNKLIRSYEGCVGLKTGSTSLAKFCLSAVAKRDGITLISVVMAAPDYKARLKDASAMLNYGFSKCSLYTDEDPPKLSSVTIKKGVEKEAEVTYKGGFQYLRMDGKTIGEIKKELNLPKEVPAPVKKGEKAGELYYYMDGEKIGTVDVLYAESVRKATYADCLKTVLGLL</sequence>
<evidence type="ECO:0000256" key="1">
    <source>
        <dbReference type="ARBA" id="ARBA00003217"/>
    </source>
</evidence>
<dbReference type="EMBL" id="DWYZ01000310">
    <property type="protein sequence ID" value="HJB30348.1"/>
    <property type="molecule type" value="Genomic_DNA"/>
</dbReference>
<evidence type="ECO:0000256" key="2">
    <source>
        <dbReference type="ARBA" id="ARBA00004752"/>
    </source>
</evidence>
<feature type="domain" description="Peptidase S11 D-Ala-D-Ala carboxypeptidase A C-terminal" evidence="17">
    <location>
        <begin position="290"/>
        <end position="383"/>
    </location>
</feature>
<dbReference type="PANTHER" id="PTHR21581">
    <property type="entry name" value="D-ALANYL-D-ALANINE CARBOXYPEPTIDASE"/>
    <property type="match status" value="1"/>
</dbReference>
<keyword evidence="9" id="KW-0133">Cell shape</keyword>
<evidence type="ECO:0000256" key="16">
    <source>
        <dbReference type="SAM" id="SignalP"/>
    </source>
</evidence>
<evidence type="ECO:0000256" key="11">
    <source>
        <dbReference type="ARBA" id="ARBA00023316"/>
    </source>
</evidence>
<reference evidence="18" key="1">
    <citation type="journal article" date="2021" name="PeerJ">
        <title>Extensive microbial diversity within the chicken gut microbiome revealed by metagenomics and culture.</title>
        <authorList>
            <person name="Gilroy R."/>
            <person name="Ravi A."/>
            <person name="Getino M."/>
            <person name="Pursley I."/>
            <person name="Horton D.L."/>
            <person name="Alikhan N.F."/>
            <person name="Baker D."/>
            <person name="Gharbi K."/>
            <person name="Hall N."/>
            <person name="Watson M."/>
            <person name="Adriaenssens E.M."/>
            <person name="Foster-Nyarko E."/>
            <person name="Jarju S."/>
            <person name="Secka A."/>
            <person name="Antonio M."/>
            <person name="Oren A."/>
            <person name="Chaudhuri R.R."/>
            <person name="La Ragione R."/>
            <person name="Hildebrand F."/>
            <person name="Pallen M.J."/>
        </authorList>
    </citation>
    <scope>NUCLEOTIDE SEQUENCE</scope>
    <source>
        <strain evidence="18">ChiSjej1B19-5720</strain>
    </source>
</reference>
<dbReference type="InterPro" id="IPR037167">
    <property type="entry name" value="Peptidase_S11_C_sf"/>
</dbReference>
<proteinExistence type="inferred from homology"/>
<evidence type="ECO:0000256" key="4">
    <source>
        <dbReference type="ARBA" id="ARBA00012448"/>
    </source>
</evidence>
<accession>A0A9D2LX46</accession>